<name>A0ABX1T279_PELUQ</name>
<dbReference type="PANTHER" id="PTHR14097">
    <property type="entry name" value="OXIDOREDUCTASE HTATIP2"/>
    <property type="match status" value="1"/>
</dbReference>
<organism evidence="2 3">
    <name type="scientific">Pelagibacter ubique</name>
    <dbReference type="NCBI Taxonomy" id="198252"/>
    <lineage>
        <taxon>Bacteria</taxon>
        <taxon>Pseudomonadati</taxon>
        <taxon>Pseudomonadota</taxon>
        <taxon>Alphaproteobacteria</taxon>
        <taxon>Candidatus Pelagibacterales</taxon>
        <taxon>Candidatus Pelagibacteraceae</taxon>
        <taxon>Candidatus Pelagibacter</taxon>
    </lineage>
</organism>
<protein>
    <submittedName>
        <fullName evidence="2">NAD(P)-binding protein</fullName>
    </submittedName>
</protein>
<keyword evidence="3" id="KW-1185">Reference proteome</keyword>
<dbReference type="SUPFAM" id="SSF51735">
    <property type="entry name" value="NAD(P)-binding Rossmann-fold domains"/>
    <property type="match status" value="1"/>
</dbReference>
<dbReference type="Proteomes" id="UP001166004">
    <property type="component" value="Unassembled WGS sequence"/>
</dbReference>
<dbReference type="Pfam" id="PF13460">
    <property type="entry name" value="NAD_binding_10"/>
    <property type="match status" value="1"/>
</dbReference>
<gene>
    <name evidence="2" type="ORF">VP91_00007080</name>
</gene>
<dbReference type="EMBL" id="LANA01000001">
    <property type="protein sequence ID" value="NMN67564.1"/>
    <property type="molecule type" value="Genomic_DNA"/>
</dbReference>
<dbReference type="InterPro" id="IPR016040">
    <property type="entry name" value="NAD(P)-bd_dom"/>
</dbReference>
<feature type="domain" description="NAD(P)-binding" evidence="1">
    <location>
        <begin position="8"/>
        <end position="154"/>
    </location>
</feature>
<dbReference type="PANTHER" id="PTHR14097:SF7">
    <property type="entry name" value="OXIDOREDUCTASE HTATIP2"/>
    <property type="match status" value="1"/>
</dbReference>
<dbReference type="RefSeq" id="WP_169036052.1">
    <property type="nucleotide sequence ID" value="NZ_LANA01000001.1"/>
</dbReference>
<evidence type="ECO:0000313" key="3">
    <source>
        <dbReference type="Proteomes" id="UP001166004"/>
    </source>
</evidence>
<accession>A0ABX1T279</accession>
<sequence length="217" mass="24646">MKTALLFGSSGLVGGHLLNQLIKDDNYNKIKIFVRSEPEINDPKVEIIKTDFNNLQNHKEDIRGDDCFFCIGTTKKNSPDKDEYRRVELDIPREVAKITKLNLVNSFIFVSALYANPKSSGEYIRFKGQVEEELKELNFPKLAIMRPSFLIGNRKEKRASEIIGIFVFKLLSPLLLGPLKKIKPIHSETVARAMIAVVQNDIQQIILESNDISKITS</sequence>
<reference evidence="2 3" key="1">
    <citation type="submission" date="2019-07" db="EMBL/GenBank/DDBJ databases">
        <title>SAR11 Genome Evolution.</title>
        <authorList>
            <person name="Giovannoni S."/>
        </authorList>
    </citation>
    <scope>NUCLEOTIDE SEQUENCE [LARGE SCALE GENOMIC DNA]</scope>
    <source>
        <strain evidence="2 3">HTCC9565</strain>
    </source>
</reference>
<proteinExistence type="predicted"/>
<dbReference type="InterPro" id="IPR036291">
    <property type="entry name" value="NAD(P)-bd_dom_sf"/>
</dbReference>
<evidence type="ECO:0000313" key="2">
    <source>
        <dbReference type="EMBL" id="NMN67564.1"/>
    </source>
</evidence>
<comment type="caution">
    <text evidence="2">The sequence shown here is derived from an EMBL/GenBank/DDBJ whole genome shotgun (WGS) entry which is preliminary data.</text>
</comment>
<evidence type="ECO:0000259" key="1">
    <source>
        <dbReference type="Pfam" id="PF13460"/>
    </source>
</evidence>
<dbReference type="Gene3D" id="3.40.50.720">
    <property type="entry name" value="NAD(P)-binding Rossmann-like Domain"/>
    <property type="match status" value="1"/>
</dbReference>